<dbReference type="SUPFAM" id="SSF52335">
    <property type="entry name" value="Methylglyoxal synthase-like"/>
    <property type="match status" value="1"/>
</dbReference>
<evidence type="ECO:0000256" key="1">
    <source>
        <dbReference type="ARBA" id="ARBA00000945"/>
    </source>
</evidence>
<dbReference type="InterPro" id="IPR036914">
    <property type="entry name" value="MGS-like_dom_sf"/>
</dbReference>
<evidence type="ECO:0000313" key="8">
    <source>
        <dbReference type="Ensembl" id="ENSSBOP00000029289.1"/>
    </source>
</evidence>
<evidence type="ECO:0000256" key="5">
    <source>
        <dbReference type="ARBA" id="ARBA00047515"/>
    </source>
</evidence>
<accession>A0A2K6UBN6</accession>
<dbReference type="Pfam" id="PF02142">
    <property type="entry name" value="MGS"/>
    <property type="match status" value="1"/>
</dbReference>
<dbReference type="InterPro" id="IPR011607">
    <property type="entry name" value="MGS-like_dom"/>
</dbReference>
<evidence type="ECO:0000259" key="7">
    <source>
        <dbReference type="PROSITE" id="PS51855"/>
    </source>
</evidence>
<dbReference type="GeneTree" id="ENSGT00390000004553"/>
<dbReference type="InterPro" id="IPR002695">
    <property type="entry name" value="PurH-like"/>
</dbReference>
<dbReference type="GO" id="GO:0003937">
    <property type="term" value="F:IMP cyclohydrolase activity"/>
    <property type="evidence" value="ECO:0007669"/>
    <property type="project" value="UniProtKB-EC"/>
</dbReference>
<evidence type="ECO:0000256" key="6">
    <source>
        <dbReference type="ARBA" id="ARBA00048341"/>
    </source>
</evidence>
<proteinExistence type="predicted"/>
<dbReference type="GO" id="GO:0005829">
    <property type="term" value="C:cytosol"/>
    <property type="evidence" value="ECO:0007669"/>
    <property type="project" value="TreeGrafter"/>
</dbReference>
<dbReference type="GO" id="GO:0006189">
    <property type="term" value="P:'de novo' IMP biosynthetic process"/>
    <property type="evidence" value="ECO:0007669"/>
    <property type="project" value="TreeGrafter"/>
</dbReference>
<evidence type="ECO:0000256" key="3">
    <source>
        <dbReference type="ARBA" id="ARBA00032307"/>
    </source>
</evidence>
<comment type="subunit">
    <text evidence="4">Homodimer. Associates with internalized INSR complexes on Golgi/endosomal membranes. Interacts with INSR; ATIC together with PRKAA2/AMPK2 and HACD3/PTPLAD1 is proposed to be part of a signaling network regulating INSR autophosphorylation and endocytosis.</text>
</comment>
<evidence type="ECO:0000313" key="9">
    <source>
        <dbReference type="Proteomes" id="UP000233220"/>
    </source>
</evidence>
<dbReference type="Proteomes" id="UP000233220">
    <property type="component" value="Unplaced"/>
</dbReference>
<comment type="catalytic activity">
    <reaction evidence="6">
        <text>IMP + H2O = 5-formamido-1-(5-phospho-D-ribosyl)imidazole-4-carboxamide</text>
        <dbReference type="Rhea" id="RHEA:18445"/>
        <dbReference type="ChEBI" id="CHEBI:15377"/>
        <dbReference type="ChEBI" id="CHEBI:58053"/>
        <dbReference type="ChEBI" id="CHEBI:58467"/>
        <dbReference type="EC" id="3.5.4.10"/>
    </reaction>
    <physiologicalReaction direction="right-to-left" evidence="6">
        <dbReference type="Rhea" id="RHEA:18447"/>
    </physiologicalReaction>
</comment>
<dbReference type="Ensembl" id="ENSSBOT00000046170.1">
    <property type="protein sequence ID" value="ENSSBOP00000029289.1"/>
    <property type="gene ID" value="ENSSBOG00000030946.1"/>
</dbReference>
<sequence>MAPGQLASFSVSDKTGLVEFARNLISVGLNLVASRGTAKALRDAGLAVRDVSELKGFPEMLGGCVKTWHPAVCAAVGIPLREDEARA</sequence>
<comment type="catalytic activity">
    <reaction evidence="5">
        <text>(6R)-10-formyltetrahydrofolate + 5-amino-1-(5-phospho-beta-D-ribosyl)imidazole-4-carboxamide = 5-formamido-1-(5-phospho-D-ribosyl)imidazole-4-carboxamide + (6S)-5,6,7,8-tetrahydrofolate</text>
        <dbReference type="Rhea" id="RHEA:22192"/>
        <dbReference type="ChEBI" id="CHEBI:57453"/>
        <dbReference type="ChEBI" id="CHEBI:58467"/>
        <dbReference type="ChEBI" id="CHEBI:58475"/>
        <dbReference type="ChEBI" id="CHEBI:195366"/>
        <dbReference type="EC" id="2.1.2.3"/>
    </reaction>
    <physiologicalReaction direction="left-to-right" evidence="5">
        <dbReference type="Rhea" id="RHEA:22193"/>
    </physiologicalReaction>
</comment>
<reference evidence="8" key="2">
    <citation type="submission" date="2025-09" db="UniProtKB">
        <authorList>
            <consortium name="Ensembl"/>
        </authorList>
    </citation>
    <scope>IDENTIFICATION</scope>
</reference>
<dbReference type="PANTHER" id="PTHR11692:SF0">
    <property type="entry name" value="BIFUNCTIONAL PURINE BIOSYNTHESIS PROTEIN ATIC"/>
    <property type="match status" value="1"/>
</dbReference>
<comment type="catalytic activity">
    <reaction evidence="1">
        <text>10-formyldihydrofolate + 5-amino-1-(5-phospho-beta-D-ribosyl)imidazole-4-carboxamide = 5-formamido-1-(5-phospho-D-ribosyl)imidazole-4-carboxamide + 7,8-dihydrofolate</text>
        <dbReference type="Rhea" id="RHEA:59144"/>
        <dbReference type="ChEBI" id="CHEBI:57451"/>
        <dbReference type="ChEBI" id="CHEBI:57452"/>
        <dbReference type="ChEBI" id="CHEBI:58467"/>
        <dbReference type="ChEBI" id="CHEBI:58475"/>
    </reaction>
    <physiologicalReaction direction="left-to-right" evidence="1">
        <dbReference type="Rhea" id="RHEA:59145"/>
    </physiologicalReaction>
</comment>
<dbReference type="GO" id="GO:0004643">
    <property type="term" value="F:phosphoribosylaminoimidazolecarboxamide formyltransferase activity"/>
    <property type="evidence" value="ECO:0007669"/>
    <property type="project" value="UniProtKB-EC"/>
</dbReference>
<reference evidence="8" key="1">
    <citation type="submission" date="2025-08" db="UniProtKB">
        <authorList>
            <consortium name="Ensembl"/>
        </authorList>
    </citation>
    <scope>IDENTIFICATION</scope>
</reference>
<protein>
    <recommendedName>
        <fullName evidence="2">Bifunctional purine biosynthesis protein ATIC</fullName>
    </recommendedName>
    <alternativeName>
        <fullName evidence="3">AICAR transformylase/inosine monophosphate cyclohydrolase</fullName>
    </alternativeName>
</protein>
<dbReference type="Gene3D" id="3.40.50.1380">
    <property type="entry name" value="Methylglyoxal synthase-like domain"/>
    <property type="match status" value="1"/>
</dbReference>
<name>A0A2K6UBN6_SAIBB</name>
<feature type="domain" description="MGS-like" evidence="7">
    <location>
        <begin position="1"/>
        <end position="87"/>
    </location>
</feature>
<dbReference type="PANTHER" id="PTHR11692">
    <property type="entry name" value="BIFUNCTIONAL PURINE BIOSYNTHESIS PROTEIN PURH"/>
    <property type="match status" value="1"/>
</dbReference>
<dbReference type="PROSITE" id="PS51855">
    <property type="entry name" value="MGS"/>
    <property type="match status" value="1"/>
</dbReference>
<keyword evidence="9" id="KW-1185">Reference proteome</keyword>
<evidence type="ECO:0000256" key="2">
    <source>
        <dbReference type="ARBA" id="ARBA00017905"/>
    </source>
</evidence>
<evidence type="ECO:0000256" key="4">
    <source>
        <dbReference type="ARBA" id="ARBA00046691"/>
    </source>
</evidence>
<dbReference type="SMART" id="SM00851">
    <property type="entry name" value="MGS"/>
    <property type="match status" value="1"/>
</dbReference>
<organism evidence="8 9">
    <name type="scientific">Saimiri boliviensis boliviensis</name>
    <name type="common">Bolivian squirrel monkey</name>
    <dbReference type="NCBI Taxonomy" id="39432"/>
    <lineage>
        <taxon>Eukaryota</taxon>
        <taxon>Metazoa</taxon>
        <taxon>Chordata</taxon>
        <taxon>Craniata</taxon>
        <taxon>Vertebrata</taxon>
        <taxon>Euteleostomi</taxon>
        <taxon>Mammalia</taxon>
        <taxon>Eutheria</taxon>
        <taxon>Euarchontoglires</taxon>
        <taxon>Primates</taxon>
        <taxon>Haplorrhini</taxon>
        <taxon>Platyrrhini</taxon>
        <taxon>Cebidae</taxon>
        <taxon>Saimiriinae</taxon>
        <taxon>Saimiri</taxon>
    </lineage>
</organism>
<dbReference type="AlphaFoldDB" id="A0A2K6UBN6"/>